<gene>
    <name evidence="1" type="ORF">KI387_015466</name>
</gene>
<organism evidence="1 2">
    <name type="scientific">Taxus chinensis</name>
    <name type="common">Chinese yew</name>
    <name type="synonym">Taxus wallichiana var. chinensis</name>
    <dbReference type="NCBI Taxonomy" id="29808"/>
    <lineage>
        <taxon>Eukaryota</taxon>
        <taxon>Viridiplantae</taxon>
        <taxon>Streptophyta</taxon>
        <taxon>Embryophyta</taxon>
        <taxon>Tracheophyta</taxon>
        <taxon>Spermatophyta</taxon>
        <taxon>Pinopsida</taxon>
        <taxon>Pinidae</taxon>
        <taxon>Conifers II</taxon>
        <taxon>Cupressales</taxon>
        <taxon>Taxaceae</taxon>
        <taxon>Taxus</taxon>
    </lineage>
</organism>
<keyword evidence="2" id="KW-1185">Reference proteome</keyword>
<dbReference type="EMBL" id="JAHRHJ020000003">
    <property type="protein sequence ID" value="KAH9320827.1"/>
    <property type="molecule type" value="Genomic_DNA"/>
</dbReference>
<name>A0AA38LHE3_TAXCH</name>
<dbReference type="Proteomes" id="UP000824469">
    <property type="component" value="Unassembled WGS sequence"/>
</dbReference>
<accession>A0AA38LHE3</accession>
<protein>
    <submittedName>
        <fullName evidence="1">Uncharacterized protein</fullName>
    </submittedName>
</protein>
<proteinExistence type="predicted"/>
<comment type="caution">
    <text evidence="1">The sequence shown here is derived from an EMBL/GenBank/DDBJ whole genome shotgun (WGS) entry which is preliminary data.</text>
</comment>
<dbReference type="AlphaFoldDB" id="A0AA38LHE3"/>
<evidence type="ECO:0000313" key="2">
    <source>
        <dbReference type="Proteomes" id="UP000824469"/>
    </source>
</evidence>
<reference evidence="1 2" key="1">
    <citation type="journal article" date="2021" name="Nat. Plants">
        <title>The Taxus genome provides insights into paclitaxel biosynthesis.</title>
        <authorList>
            <person name="Xiong X."/>
            <person name="Gou J."/>
            <person name="Liao Q."/>
            <person name="Li Y."/>
            <person name="Zhou Q."/>
            <person name="Bi G."/>
            <person name="Li C."/>
            <person name="Du R."/>
            <person name="Wang X."/>
            <person name="Sun T."/>
            <person name="Guo L."/>
            <person name="Liang H."/>
            <person name="Lu P."/>
            <person name="Wu Y."/>
            <person name="Zhang Z."/>
            <person name="Ro D.K."/>
            <person name="Shang Y."/>
            <person name="Huang S."/>
            <person name="Yan J."/>
        </authorList>
    </citation>
    <scope>NUCLEOTIDE SEQUENCE [LARGE SCALE GENOMIC DNA]</scope>
    <source>
        <strain evidence="1">Ta-2019</strain>
    </source>
</reference>
<sequence length="106" mass="11735">MNNIQHSPDCARPVPGRVGFLLLGAWVFLTERALFTHKMNNIQHSPDCARPVPGRVGFMAGRALFTFALKTVFAVSSAHCAVCFLNFAPVLECLTALHQMLQQMYS</sequence>
<evidence type="ECO:0000313" key="1">
    <source>
        <dbReference type="EMBL" id="KAH9320827.1"/>
    </source>
</evidence>
<feature type="non-terminal residue" evidence="1">
    <location>
        <position position="106"/>
    </location>
</feature>